<keyword evidence="3" id="KW-1185">Reference proteome</keyword>
<evidence type="ECO:0008006" key="4">
    <source>
        <dbReference type="Google" id="ProtNLM"/>
    </source>
</evidence>
<gene>
    <name evidence="2" type="ORF">N868_16380</name>
</gene>
<proteinExistence type="predicted"/>
<feature type="compositionally biased region" description="Gly residues" evidence="1">
    <location>
        <begin position="116"/>
        <end position="131"/>
    </location>
</feature>
<name>A0A0A0BQE3_9CELL</name>
<sequence length="131" mass="14243">MRTPDGRYLVVRGRLWRATDPGLDPDERERLVHELMSARRAKAAAMRSGDADAREEARRRVDAAKVALGERGPVWWDDGEPDLTRRTARTTRYADWYAEVVGETAQEGATDTATGGAAGGGADGGTSGTRR</sequence>
<organism evidence="2 3">
    <name type="scientific">Cellulomonas carbonis T26</name>
    <dbReference type="NCBI Taxonomy" id="947969"/>
    <lineage>
        <taxon>Bacteria</taxon>
        <taxon>Bacillati</taxon>
        <taxon>Actinomycetota</taxon>
        <taxon>Actinomycetes</taxon>
        <taxon>Micrococcales</taxon>
        <taxon>Cellulomonadaceae</taxon>
        <taxon>Cellulomonas</taxon>
    </lineage>
</organism>
<feature type="compositionally biased region" description="Low complexity" evidence="1">
    <location>
        <begin position="104"/>
        <end position="115"/>
    </location>
</feature>
<accession>A0A0A0BQE3</accession>
<comment type="caution">
    <text evidence="2">The sequence shown here is derived from an EMBL/GenBank/DDBJ whole genome shotgun (WGS) entry which is preliminary data.</text>
</comment>
<reference evidence="2 3" key="2">
    <citation type="journal article" date="2015" name="Stand. Genomic Sci.">
        <title>Draft genome sequence of Cellulomonas carbonis T26(T) and comparative analysis of six Cellulomonas genomes.</title>
        <authorList>
            <person name="Zhuang W."/>
            <person name="Zhang S."/>
            <person name="Xia X."/>
            <person name="Wang G."/>
        </authorList>
    </citation>
    <scope>NUCLEOTIDE SEQUENCE [LARGE SCALE GENOMIC DNA]</scope>
    <source>
        <strain evidence="2 3">T26</strain>
    </source>
</reference>
<feature type="region of interest" description="Disordered" evidence="1">
    <location>
        <begin position="104"/>
        <end position="131"/>
    </location>
</feature>
<dbReference type="Proteomes" id="UP000029839">
    <property type="component" value="Unassembled WGS sequence"/>
</dbReference>
<dbReference type="AlphaFoldDB" id="A0A0A0BQE3"/>
<protein>
    <recommendedName>
        <fullName evidence="4">Biopolymer transporter Tol</fullName>
    </recommendedName>
</protein>
<reference evidence="2 3" key="1">
    <citation type="submission" date="2013-08" db="EMBL/GenBank/DDBJ databases">
        <title>Genome sequencing of Cellulomonas carbonis T26.</title>
        <authorList>
            <person name="Chen F."/>
            <person name="Li Y."/>
            <person name="Wang G."/>
        </authorList>
    </citation>
    <scope>NUCLEOTIDE SEQUENCE [LARGE SCALE GENOMIC DNA]</scope>
    <source>
        <strain evidence="2 3">T26</strain>
    </source>
</reference>
<dbReference type="EMBL" id="AXCY01000060">
    <property type="protein sequence ID" value="KGM10186.1"/>
    <property type="molecule type" value="Genomic_DNA"/>
</dbReference>
<evidence type="ECO:0000256" key="1">
    <source>
        <dbReference type="SAM" id="MobiDB-lite"/>
    </source>
</evidence>
<evidence type="ECO:0000313" key="3">
    <source>
        <dbReference type="Proteomes" id="UP000029839"/>
    </source>
</evidence>
<evidence type="ECO:0000313" key="2">
    <source>
        <dbReference type="EMBL" id="KGM10186.1"/>
    </source>
</evidence>